<dbReference type="RefSeq" id="WP_135532449.1">
    <property type="nucleotide sequence ID" value="NZ_SRKZ01000006.1"/>
</dbReference>
<organism evidence="4 5">
    <name type="scientific">Hymenobacter wooponensis</name>
    <dbReference type="NCBI Taxonomy" id="1525360"/>
    <lineage>
        <taxon>Bacteria</taxon>
        <taxon>Pseudomonadati</taxon>
        <taxon>Bacteroidota</taxon>
        <taxon>Cytophagia</taxon>
        <taxon>Cytophagales</taxon>
        <taxon>Hymenobacteraceae</taxon>
        <taxon>Hymenobacter</taxon>
    </lineage>
</organism>
<gene>
    <name evidence="4" type="ORF">EU557_21075</name>
</gene>
<dbReference type="EMBL" id="SRKZ01000006">
    <property type="protein sequence ID" value="TGD78593.1"/>
    <property type="molecule type" value="Genomic_DNA"/>
</dbReference>
<dbReference type="Proteomes" id="UP000298284">
    <property type="component" value="Unassembled WGS sequence"/>
</dbReference>
<evidence type="ECO:0000256" key="2">
    <source>
        <dbReference type="SAM" id="SignalP"/>
    </source>
</evidence>
<feature type="signal peptide" evidence="2">
    <location>
        <begin position="1"/>
        <end position="19"/>
    </location>
</feature>
<evidence type="ECO:0000313" key="4">
    <source>
        <dbReference type="EMBL" id="TGD78593.1"/>
    </source>
</evidence>
<keyword evidence="5" id="KW-1185">Reference proteome</keyword>
<name>A0A4Z0MFT0_9BACT</name>
<feature type="chain" id="PRO_5021476858" description="Outer membrane protein beta-barrel domain-containing protein" evidence="2">
    <location>
        <begin position="20"/>
        <end position="225"/>
    </location>
</feature>
<dbReference type="InterPro" id="IPR027385">
    <property type="entry name" value="Beta-barrel_OMP"/>
</dbReference>
<evidence type="ECO:0000256" key="1">
    <source>
        <dbReference type="ARBA" id="ARBA00022729"/>
    </source>
</evidence>
<proteinExistence type="predicted"/>
<dbReference type="Pfam" id="PF13505">
    <property type="entry name" value="OMP_b-brl"/>
    <property type="match status" value="1"/>
</dbReference>
<reference evidence="4 5" key="1">
    <citation type="submission" date="2019-04" db="EMBL/GenBank/DDBJ databases">
        <authorList>
            <person name="Feng G."/>
            <person name="Zhang J."/>
            <person name="Zhu H."/>
        </authorList>
    </citation>
    <scope>NUCLEOTIDE SEQUENCE [LARGE SCALE GENOMIC DNA]</scope>
    <source>
        <strain evidence="4 5">JCM 19491</strain>
    </source>
</reference>
<protein>
    <recommendedName>
        <fullName evidence="3">Outer membrane protein beta-barrel domain-containing protein</fullName>
    </recommendedName>
</protein>
<comment type="caution">
    <text evidence="4">The sequence shown here is derived from an EMBL/GenBank/DDBJ whole genome shotgun (WGS) entry which is preliminary data.</text>
</comment>
<dbReference type="OrthoDB" id="945117at2"/>
<evidence type="ECO:0000259" key="3">
    <source>
        <dbReference type="Pfam" id="PF13505"/>
    </source>
</evidence>
<keyword evidence="1 2" id="KW-0732">Signal</keyword>
<evidence type="ECO:0000313" key="5">
    <source>
        <dbReference type="Proteomes" id="UP000298284"/>
    </source>
</evidence>
<accession>A0A4Z0MFT0</accession>
<feature type="domain" description="Outer membrane protein beta-barrel" evidence="3">
    <location>
        <begin position="8"/>
        <end position="155"/>
    </location>
</feature>
<dbReference type="AlphaFoldDB" id="A0A4Z0MFT0"/>
<sequence>MKKLACSLLLLGLAFSATAQIGAGKVLLGGGVSYSTSKSDRQLPSSKEVLTYRYSQITPVVGYFVADNIALGITGEYGRDKQSSYVEAQSVRRNESRNTRTFASIAPFVRYYHMLGEKIGIYGQLECGYTKGRSEYRATYVVDRPYSSNSTSEGVYSALTPALVYFPIEKLAVQLTMGSVRYSRTTGRSKDEMGTQVDSGRYSQLSTNFGLSYVNVGLALHLGGS</sequence>